<evidence type="ECO:0000313" key="1">
    <source>
        <dbReference type="EMBL" id="GAG77434.1"/>
    </source>
</evidence>
<sequence>EDVKYVNCPLCNGNRYGKIATEWGVLGIVKCRDCGLIYVNPRLKEPEKIYWGSKERYIKEAELIFEGKQKSHRDVNYLADLKKIERIKPTDNFLDIGTNMGMFLRNARNRGWKLFGIEPSPALSEIGREKFGLNIFTGFLHENRFANNFFDVVTMIDVFEHITKPLEMLKDIHRIIKQDGLRHTAKFISNSYYNRS</sequence>
<organism evidence="1">
    <name type="scientific">marine sediment metagenome</name>
    <dbReference type="NCBI Taxonomy" id="412755"/>
    <lineage>
        <taxon>unclassified sequences</taxon>
        <taxon>metagenomes</taxon>
        <taxon>ecological metagenomes</taxon>
    </lineage>
</organism>
<reference evidence="1" key="1">
    <citation type="journal article" date="2014" name="Front. Microbiol.">
        <title>High frequency of phylogenetically diverse reductive dehalogenase-homologous genes in deep subseafloor sedimentary metagenomes.</title>
        <authorList>
            <person name="Kawai M."/>
            <person name="Futagami T."/>
            <person name="Toyoda A."/>
            <person name="Takaki Y."/>
            <person name="Nishi S."/>
            <person name="Hori S."/>
            <person name="Arai W."/>
            <person name="Tsubouchi T."/>
            <person name="Morono Y."/>
            <person name="Uchiyama I."/>
            <person name="Ito T."/>
            <person name="Fujiyama A."/>
            <person name="Inagaki F."/>
            <person name="Takami H."/>
        </authorList>
    </citation>
    <scope>NUCLEOTIDE SEQUENCE</scope>
    <source>
        <strain evidence="1">Expedition CK06-06</strain>
    </source>
</reference>
<dbReference type="AlphaFoldDB" id="X1A6R4"/>
<dbReference type="InterPro" id="IPR029063">
    <property type="entry name" value="SAM-dependent_MTases_sf"/>
</dbReference>
<comment type="caution">
    <text evidence="1">The sequence shown here is derived from an EMBL/GenBank/DDBJ whole genome shotgun (WGS) entry which is preliminary data.</text>
</comment>
<dbReference type="SUPFAM" id="SSF53335">
    <property type="entry name" value="S-adenosyl-L-methionine-dependent methyltransferases"/>
    <property type="match status" value="1"/>
</dbReference>
<dbReference type="PANTHER" id="PTHR43861:SF6">
    <property type="entry name" value="METHYLTRANSFERASE TYPE 11"/>
    <property type="match status" value="1"/>
</dbReference>
<accession>X1A6R4</accession>
<dbReference type="Gene3D" id="3.40.50.150">
    <property type="entry name" value="Vaccinia Virus protein VP39"/>
    <property type="match status" value="1"/>
</dbReference>
<name>X1A6R4_9ZZZZ</name>
<feature type="non-terminal residue" evidence="1">
    <location>
        <position position="1"/>
    </location>
</feature>
<protein>
    <recommendedName>
        <fullName evidence="2">Methyltransferase type 11 domain-containing protein</fullName>
    </recommendedName>
</protein>
<evidence type="ECO:0008006" key="2">
    <source>
        <dbReference type="Google" id="ProtNLM"/>
    </source>
</evidence>
<proteinExistence type="predicted"/>
<dbReference type="Pfam" id="PF13489">
    <property type="entry name" value="Methyltransf_23"/>
    <property type="match status" value="1"/>
</dbReference>
<gene>
    <name evidence="1" type="ORF">S01H4_23368</name>
</gene>
<dbReference type="EMBL" id="BART01010830">
    <property type="protein sequence ID" value="GAG77434.1"/>
    <property type="molecule type" value="Genomic_DNA"/>
</dbReference>
<dbReference type="PANTHER" id="PTHR43861">
    <property type="entry name" value="TRANS-ACONITATE 2-METHYLTRANSFERASE-RELATED"/>
    <property type="match status" value="1"/>
</dbReference>